<evidence type="ECO:0000313" key="12">
    <source>
        <dbReference type="EMBL" id="CAG2236445.1"/>
    </source>
</evidence>
<evidence type="ECO:0000256" key="7">
    <source>
        <dbReference type="ARBA" id="ARBA00022896"/>
    </source>
</evidence>
<evidence type="ECO:0000256" key="5">
    <source>
        <dbReference type="ARBA" id="ARBA00012269"/>
    </source>
</evidence>
<dbReference type="EMBL" id="CAJPWZ010002355">
    <property type="protein sequence ID" value="CAG2236445.1"/>
    <property type="molecule type" value="Genomic_DNA"/>
</dbReference>
<accession>A0A8S3U1C9</accession>
<evidence type="ECO:0000256" key="8">
    <source>
        <dbReference type="ARBA" id="ARBA00022964"/>
    </source>
</evidence>
<dbReference type="Pfam" id="PF08336">
    <property type="entry name" value="P4Ha_N"/>
    <property type="match status" value="1"/>
</dbReference>
<dbReference type="OrthoDB" id="420380at2759"/>
<dbReference type="InterPro" id="IPR006620">
    <property type="entry name" value="Pro_4_hyd_alph"/>
</dbReference>
<comment type="subcellular location">
    <subcellularLocation>
        <location evidence="3">Endoplasmic reticulum lumen</location>
    </subcellularLocation>
</comment>
<dbReference type="PANTHER" id="PTHR10869">
    <property type="entry name" value="PROLYL 4-HYDROXYLASE ALPHA SUBUNIT"/>
    <property type="match status" value="1"/>
</dbReference>
<keyword evidence="9 12" id="KW-0560">Oxidoreductase</keyword>
<organism evidence="12 13">
    <name type="scientific">Mytilus edulis</name>
    <name type="common">Blue mussel</name>
    <dbReference type="NCBI Taxonomy" id="6550"/>
    <lineage>
        <taxon>Eukaryota</taxon>
        <taxon>Metazoa</taxon>
        <taxon>Spiralia</taxon>
        <taxon>Lophotrochozoa</taxon>
        <taxon>Mollusca</taxon>
        <taxon>Bivalvia</taxon>
        <taxon>Autobranchia</taxon>
        <taxon>Pteriomorphia</taxon>
        <taxon>Mytilida</taxon>
        <taxon>Mytiloidea</taxon>
        <taxon>Mytilidae</taxon>
        <taxon>Mytilinae</taxon>
        <taxon>Mytilus</taxon>
    </lineage>
</organism>
<evidence type="ECO:0000256" key="2">
    <source>
        <dbReference type="ARBA" id="ARBA00002035"/>
    </source>
</evidence>
<dbReference type="InterPro" id="IPR044862">
    <property type="entry name" value="Pro_4_hyd_alph_FE2OG_OXY"/>
</dbReference>
<dbReference type="GO" id="GO:0005788">
    <property type="term" value="C:endoplasmic reticulum lumen"/>
    <property type="evidence" value="ECO:0007669"/>
    <property type="project" value="UniProtKB-SubCell"/>
</dbReference>
<keyword evidence="10" id="KW-0408">Iron</keyword>
<dbReference type="GO" id="GO:0004656">
    <property type="term" value="F:procollagen-proline 4-dioxygenase activity"/>
    <property type="evidence" value="ECO:0007669"/>
    <property type="project" value="UniProtKB-EC"/>
</dbReference>
<keyword evidence="8" id="KW-0223">Dioxygenase</keyword>
<reference evidence="12" key="1">
    <citation type="submission" date="2021-03" db="EMBL/GenBank/DDBJ databases">
        <authorList>
            <person name="Bekaert M."/>
        </authorList>
    </citation>
    <scope>NUCLEOTIDE SEQUENCE</scope>
</reference>
<dbReference type="Gene3D" id="2.60.120.620">
    <property type="entry name" value="q2cbj1_9rhob like domain"/>
    <property type="match status" value="1"/>
</dbReference>
<comment type="function">
    <text evidence="2">Catalyzes the post-translational formation of 4-hydroxyproline in -Xaa-Pro-Gly- sequences in collagens and other proteins.</text>
</comment>
<comment type="caution">
    <text evidence="12">The sequence shown here is derived from an EMBL/GenBank/DDBJ whole genome shotgun (WGS) entry which is preliminary data.</text>
</comment>
<evidence type="ECO:0000256" key="6">
    <source>
        <dbReference type="ARBA" id="ARBA00022723"/>
    </source>
</evidence>
<sequence>MKDNGNILIEEKISLSIRSQLTEELNGTKPVPPNPVSMYLYAKTISDASYSITQIYNNLKAERHMKEFQTTFNYKLPGEVDLKGVLTSFTRLQNTYNVTPAEMASGNVLGIQVPVLSDATEVEDFQSMVKTNSMIYYGIEFDRNGNFTKRYENTCLNRDTRFGGVCKYLGFQELTFYKQPIKVEYINKSPMILVVHDIISQNLIEKLKGFSNQLHRSKVLSDDSLLRHVDSSDRTSSTYNFMDDMSDPDMIKFNDLLERLTGLRTNVRQADHLQIVNYGIGGEYQPHFDWLDETLLSGVLHTATNRVLTIILYLSDVEVGGSTVFPELGIAVSPVKGSVLIFTNLDKDEQGDKATLHAGCPVFLDQNGSPTNGYIKRPRYEFFADQSLNLETFLVHDFLGRFLITMFCHYAICLAYNSRIIQ</sequence>
<dbReference type="PROSITE" id="PS51471">
    <property type="entry name" value="FE2OG_OXY"/>
    <property type="match status" value="1"/>
</dbReference>
<gene>
    <name evidence="12" type="ORF">MEDL_48945</name>
</gene>
<dbReference type="AlphaFoldDB" id="A0A8S3U1C9"/>
<comment type="similarity">
    <text evidence="4">Belongs to the P4HA family.</text>
</comment>
<name>A0A8S3U1C9_MYTED</name>
<dbReference type="InterPro" id="IPR045054">
    <property type="entry name" value="P4HA-like"/>
</dbReference>
<feature type="domain" description="Fe2OG dioxygenase" evidence="11">
    <location>
        <begin position="269"/>
        <end position="397"/>
    </location>
</feature>
<keyword evidence="6" id="KW-0479">Metal-binding</keyword>
<dbReference type="GO" id="GO:0005506">
    <property type="term" value="F:iron ion binding"/>
    <property type="evidence" value="ECO:0007669"/>
    <property type="project" value="InterPro"/>
</dbReference>
<dbReference type="GO" id="GO:0031418">
    <property type="term" value="F:L-ascorbic acid binding"/>
    <property type="evidence" value="ECO:0007669"/>
    <property type="project" value="UniProtKB-KW"/>
</dbReference>
<proteinExistence type="inferred from homology"/>
<evidence type="ECO:0000256" key="4">
    <source>
        <dbReference type="ARBA" id="ARBA00006511"/>
    </source>
</evidence>
<dbReference type="Pfam" id="PF13640">
    <property type="entry name" value="2OG-FeII_Oxy_3"/>
    <property type="match status" value="1"/>
</dbReference>
<evidence type="ECO:0000256" key="9">
    <source>
        <dbReference type="ARBA" id="ARBA00023002"/>
    </source>
</evidence>
<dbReference type="Proteomes" id="UP000683360">
    <property type="component" value="Unassembled WGS sequence"/>
</dbReference>
<dbReference type="SMART" id="SM00702">
    <property type="entry name" value="P4Hc"/>
    <property type="match status" value="1"/>
</dbReference>
<evidence type="ECO:0000256" key="10">
    <source>
        <dbReference type="ARBA" id="ARBA00023004"/>
    </source>
</evidence>
<keyword evidence="7" id="KW-0847">Vitamin C</keyword>
<keyword evidence="13" id="KW-1185">Reference proteome</keyword>
<dbReference type="InterPro" id="IPR005123">
    <property type="entry name" value="Oxoglu/Fe-dep_dioxygenase_dom"/>
</dbReference>
<comment type="cofactor">
    <cofactor evidence="1">
        <name>L-ascorbate</name>
        <dbReference type="ChEBI" id="CHEBI:38290"/>
    </cofactor>
</comment>
<evidence type="ECO:0000256" key="1">
    <source>
        <dbReference type="ARBA" id="ARBA00001961"/>
    </source>
</evidence>
<dbReference type="PANTHER" id="PTHR10869:SF244">
    <property type="entry name" value="PROLYL 4-HYDROXYLASE SUBUNIT ALPHA-2"/>
    <property type="match status" value="1"/>
</dbReference>
<evidence type="ECO:0000256" key="3">
    <source>
        <dbReference type="ARBA" id="ARBA00004319"/>
    </source>
</evidence>
<evidence type="ECO:0000313" key="13">
    <source>
        <dbReference type="Proteomes" id="UP000683360"/>
    </source>
</evidence>
<dbReference type="InterPro" id="IPR013547">
    <property type="entry name" value="P4H_N"/>
</dbReference>
<evidence type="ECO:0000259" key="11">
    <source>
        <dbReference type="PROSITE" id="PS51471"/>
    </source>
</evidence>
<dbReference type="EC" id="1.14.11.2" evidence="5"/>
<protein>
    <recommendedName>
        <fullName evidence="5">procollagen-proline 4-dioxygenase</fullName>
        <ecNumber evidence="5">1.14.11.2</ecNumber>
    </recommendedName>
</protein>